<keyword evidence="2" id="KW-1185">Reference proteome</keyword>
<dbReference type="InterPro" id="IPR002838">
    <property type="entry name" value="AIM24"/>
</dbReference>
<dbReference type="PANTHER" id="PTHR43657:SF1">
    <property type="entry name" value="ALTERED INHERITANCE OF MITOCHONDRIA PROTEIN 24, MITOCHONDRIAL"/>
    <property type="match status" value="1"/>
</dbReference>
<name>A0ABP9EPF5_9PSEU</name>
<dbReference type="InterPro" id="IPR016031">
    <property type="entry name" value="Trp_RNA-bd_attenuator-like_dom"/>
</dbReference>
<evidence type="ECO:0000313" key="1">
    <source>
        <dbReference type="EMBL" id="GAA4882419.1"/>
    </source>
</evidence>
<sequence>MDTAVRMLPDQGQAHGLGYRIDFRPTAALATLTLPAGHTVRAESGAMVSMGGDVTLDSSMEGGLWGAVKRTAGGRSGFVSRFSGPGELALAPPAPGDVVPVELTGRPYAIAAHGYLASSDGVEIETGWGGAKSFFASQSAFVLQASGTGLVLLSAFGALAHRTLAPGERHLVDTGHLIAWPADTDYTIRKATRSLFRSMTSGAGLVAEFTGPADLLLQTRDLRALATALTPHLPKTQSTTDDSDR</sequence>
<dbReference type="RefSeq" id="WP_274233529.1">
    <property type="nucleotide sequence ID" value="NZ_BAABHQ010000010.1"/>
</dbReference>
<dbReference type="InterPro" id="IPR036983">
    <property type="entry name" value="AIM24_sf"/>
</dbReference>
<reference evidence="2" key="1">
    <citation type="journal article" date="2019" name="Int. J. Syst. Evol. Microbiol.">
        <title>The Global Catalogue of Microorganisms (GCM) 10K type strain sequencing project: providing services to taxonomists for standard genome sequencing and annotation.</title>
        <authorList>
            <consortium name="The Broad Institute Genomics Platform"/>
            <consortium name="The Broad Institute Genome Sequencing Center for Infectious Disease"/>
            <person name="Wu L."/>
            <person name="Ma J."/>
        </authorList>
    </citation>
    <scope>NUCLEOTIDE SEQUENCE [LARGE SCALE GENOMIC DNA]</scope>
    <source>
        <strain evidence="2">JCM 17983</strain>
    </source>
</reference>
<dbReference type="Gene3D" id="3.60.160.10">
    <property type="entry name" value="Mitochondrial biogenesis AIM24"/>
    <property type="match status" value="1"/>
</dbReference>
<comment type="caution">
    <text evidence="1">The sequence shown here is derived from an EMBL/GenBank/DDBJ whole genome shotgun (WGS) entry which is preliminary data.</text>
</comment>
<proteinExistence type="predicted"/>
<dbReference type="EMBL" id="BAABHQ010000010">
    <property type="protein sequence ID" value="GAA4882419.1"/>
    <property type="molecule type" value="Genomic_DNA"/>
</dbReference>
<dbReference type="Proteomes" id="UP001500457">
    <property type="component" value="Unassembled WGS sequence"/>
</dbReference>
<gene>
    <name evidence="1" type="ORF">GCM10023203_37630</name>
</gene>
<dbReference type="PANTHER" id="PTHR43657">
    <property type="entry name" value="TRYPTOPHAN RNA-BINDING ATTENUATOR PROTEIN-LIKE PROTEIN"/>
    <property type="match status" value="1"/>
</dbReference>
<dbReference type="NCBIfam" id="TIGR00266">
    <property type="entry name" value="TIGR00266 family protein"/>
    <property type="match status" value="1"/>
</dbReference>
<organism evidence="1 2">
    <name type="scientific">Actinomycetospora straminea</name>
    <dbReference type="NCBI Taxonomy" id="663607"/>
    <lineage>
        <taxon>Bacteria</taxon>
        <taxon>Bacillati</taxon>
        <taxon>Actinomycetota</taxon>
        <taxon>Actinomycetes</taxon>
        <taxon>Pseudonocardiales</taxon>
        <taxon>Pseudonocardiaceae</taxon>
        <taxon>Actinomycetospora</taxon>
    </lineage>
</organism>
<protein>
    <submittedName>
        <fullName evidence="1">TIGR00266 family protein</fullName>
    </submittedName>
</protein>
<evidence type="ECO:0000313" key="2">
    <source>
        <dbReference type="Proteomes" id="UP001500457"/>
    </source>
</evidence>
<dbReference type="Pfam" id="PF01987">
    <property type="entry name" value="AIM24"/>
    <property type="match status" value="1"/>
</dbReference>
<accession>A0ABP9EPF5</accession>
<dbReference type="SUPFAM" id="SSF51219">
    <property type="entry name" value="TRAP-like"/>
    <property type="match status" value="1"/>
</dbReference>